<dbReference type="InterPro" id="IPR036910">
    <property type="entry name" value="HMG_box_dom_sf"/>
</dbReference>
<dbReference type="PROSITE" id="PS50118">
    <property type="entry name" value="HMG_BOX_2"/>
    <property type="match status" value="1"/>
</dbReference>
<keyword evidence="3" id="KW-0539">Nucleus</keyword>
<reference evidence="5" key="1">
    <citation type="submission" date="2021-06" db="EMBL/GenBank/DDBJ databases">
        <authorList>
            <person name="Kallberg Y."/>
            <person name="Tangrot J."/>
            <person name="Rosling A."/>
        </authorList>
    </citation>
    <scope>NUCLEOTIDE SEQUENCE</scope>
    <source>
        <strain evidence="5">CL551</strain>
    </source>
</reference>
<dbReference type="OrthoDB" id="6247875at2759"/>
<dbReference type="GO" id="GO:0000978">
    <property type="term" value="F:RNA polymerase II cis-regulatory region sequence-specific DNA binding"/>
    <property type="evidence" value="ECO:0007669"/>
    <property type="project" value="TreeGrafter"/>
</dbReference>
<proteinExistence type="predicted"/>
<keyword evidence="1 3" id="KW-0238">DNA-binding</keyword>
<evidence type="ECO:0000256" key="3">
    <source>
        <dbReference type="PROSITE-ProRule" id="PRU00267"/>
    </source>
</evidence>
<evidence type="ECO:0000313" key="5">
    <source>
        <dbReference type="EMBL" id="CAG8627850.1"/>
    </source>
</evidence>
<protein>
    <submittedName>
        <fullName evidence="5">7336_t:CDS:1</fullName>
    </submittedName>
</protein>
<dbReference type="Gene3D" id="1.10.30.10">
    <property type="entry name" value="High mobility group box domain"/>
    <property type="match status" value="1"/>
</dbReference>
<feature type="DNA-binding region" description="HMG box" evidence="3">
    <location>
        <begin position="74"/>
        <end position="145"/>
    </location>
</feature>
<dbReference type="EMBL" id="CAJVPV010008203">
    <property type="protein sequence ID" value="CAG8627850.1"/>
    <property type="molecule type" value="Genomic_DNA"/>
</dbReference>
<dbReference type="AlphaFoldDB" id="A0A9N9GUP9"/>
<dbReference type="PANTHER" id="PTHR10270:SF161">
    <property type="entry name" value="SEX-DETERMINING REGION Y PROTEIN"/>
    <property type="match status" value="1"/>
</dbReference>
<evidence type="ECO:0000256" key="1">
    <source>
        <dbReference type="ARBA" id="ARBA00023125"/>
    </source>
</evidence>
<dbReference type="SUPFAM" id="SSF47095">
    <property type="entry name" value="HMG-box"/>
    <property type="match status" value="1"/>
</dbReference>
<name>A0A9N9GUP9_9GLOM</name>
<comment type="caution">
    <text evidence="5">The sequence shown here is derived from an EMBL/GenBank/DDBJ whole genome shotgun (WGS) entry which is preliminary data.</text>
</comment>
<gene>
    <name evidence="5" type="ORF">AMORRO_LOCUS8953</name>
</gene>
<dbReference type="Proteomes" id="UP000789342">
    <property type="component" value="Unassembled WGS sequence"/>
</dbReference>
<evidence type="ECO:0000256" key="2">
    <source>
        <dbReference type="ARBA" id="ARBA00023163"/>
    </source>
</evidence>
<dbReference type="GO" id="GO:0005634">
    <property type="term" value="C:nucleus"/>
    <property type="evidence" value="ECO:0007669"/>
    <property type="project" value="UniProtKB-UniRule"/>
</dbReference>
<evidence type="ECO:0000259" key="4">
    <source>
        <dbReference type="PROSITE" id="PS50118"/>
    </source>
</evidence>
<dbReference type="PANTHER" id="PTHR10270">
    <property type="entry name" value="SOX TRANSCRIPTION FACTOR"/>
    <property type="match status" value="1"/>
</dbReference>
<dbReference type="InterPro" id="IPR009071">
    <property type="entry name" value="HMG_box_dom"/>
</dbReference>
<organism evidence="5 6">
    <name type="scientific">Acaulospora morrowiae</name>
    <dbReference type="NCBI Taxonomy" id="94023"/>
    <lineage>
        <taxon>Eukaryota</taxon>
        <taxon>Fungi</taxon>
        <taxon>Fungi incertae sedis</taxon>
        <taxon>Mucoromycota</taxon>
        <taxon>Glomeromycotina</taxon>
        <taxon>Glomeromycetes</taxon>
        <taxon>Diversisporales</taxon>
        <taxon>Acaulosporaceae</taxon>
        <taxon>Acaulospora</taxon>
    </lineage>
</organism>
<dbReference type="CDD" id="cd01389">
    <property type="entry name" value="HMG-box_ROX1-like"/>
    <property type="match status" value="1"/>
</dbReference>
<evidence type="ECO:0000313" key="6">
    <source>
        <dbReference type="Proteomes" id="UP000789342"/>
    </source>
</evidence>
<dbReference type="GO" id="GO:0030154">
    <property type="term" value="P:cell differentiation"/>
    <property type="evidence" value="ECO:0007669"/>
    <property type="project" value="TreeGrafter"/>
</dbReference>
<dbReference type="InterPro" id="IPR050140">
    <property type="entry name" value="SRY-related_HMG-box_TF-like"/>
</dbReference>
<keyword evidence="2" id="KW-0804">Transcription</keyword>
<sequence length="201" mass="23253">MSYFTFEFNDKSLPNHSQHKSSLRPGSNNDVKLVIDKIISSCFDEETIDKIKRFTAIPLSELITPFENSRTQKIPRPQNKFVIYRRNLQMQMAIEWGTVPVRKLESVSKIAGRRWREEASEIKELFGLISECAKKVHNFLYPDYVYRPRRSATTNTPMNSSFHRVSVIYWKRASSKRIAPRITSAASVNSLKPLSISPNNN</sequence>
<dbReference type="GO" id="GO:0001228">
    <property type="term" value="F:DNA-binding transcription activator activity, RNA polymerase II-specific"/>
    <property type="evidence" value="ECO:0007669"/>
    <property type="project" value="TreeGrafter"/>
</dbReference>
<feature type="domain" description="HMG box" evidence="4">
    <location>
        <begin position="74"/>
        <end position="145"/>
    </location>
</feature>
<accession>A0A9N9GUP9</accession>
<keyword evidence="6" id="KW-1185">Reference proteome</keyword>